<dbReference type="EMBL" id="FNNB01000003">
    <property type="protein sequence ID" value="SDW76638.1"/>
    <property type="molecule type" value="Genomic_DNA"/>
</dbReference>
<sequence length="174" mass="19119">MRRVSLNARTAFDAPTTAEIEIALIMIEHPELDTPVRLSTDPTERLWVDPLMYGTRSTWMDSDPATEPFLFILASTDIPSDLEDAPAAANIVVENVDSDIAALLRSFTDRPTVHMAVVLAGSPDLVEVEFRGMVMVAADGNAGSISLQVSRAPVEEESVPMDRFTKDRFPGLFR</sequence>
<dbReference type="Proteomes" id="UP000183076">
    <property type="component" value="Unassembled WGS sequence"/>
</dbReference>
<dbReference type="GeneID" id="94021295"/>
<evidence type="ECO:0008006" key="3">
    <source>
        <dbReference type="Google" id="ProtNLM"/>
    </source>
</evidence>
<name>A0A1H2W7W5_9RHOB</name>
<protein>
    <recommendedName>
        <fullName evidence="3">DUF1833 domain-containing protein</fullName>
    </recommendedName>
</protein>
<dbReference type="AlphaFoldDB" id="A0A1H2W7W5"/>
<dbReference type="RefSeq" id="WP_074635340.1">
    <property type="nucleotide sequence ID" value="NZ_CP160849.1"/>
</dbReference>
<reference evidence="2" key="1">
    <citation type="submission" date="2016-10" db="EMBL/GenBank/DDBJ databases">
        <authorList>
            <person name="Varghese N."/>
            <person name="Submissions S."/>
        </authorList>
    </citation>
    <scope>NUCLEOTIDE SEQUENCE [LARGE SCALE GENOMIC DNA]</scope>
    <source>
        <strain evidence="2">DSM 10014</strain>
    </source>
</reference>
<evidence type="ECO:0000313" key="2">
    <source>
        <dbReference type="Proteomes" id="UP000183076"/>
    </source>
</evidence>
<evidence type="ECO:0000313" key="1">
    <source>
        <dbReference type="EMBL" id="SDW76638.1"/>
    </source>
</evidence>
<organism evidence="1 2">
    <name type="scientific">Sulfitobacter pontiacus</name>
    <dbReference type="NCBI Taxonomy" id="60137"/>
    <lineage>
        <taxon>Bacteria</taxon>
        <taxon>Pseudomonadati</taxon>
        <taxon>Pseudomonadota</taxon>
        <taxon>Alphaproteobacteria</taxon>
        <taxon>Rhodobacterales</taxon>
        <taxon>Roseobacteraceae</taxon>
        <taxon>Sulfitobacter</taxon>
    </lineage>
</organism>
<proteinExistence type="predicted"/>
<dbReference type="STRING" id="60137.SAMN04488041_103177"/>
<gene>
    <name evidence="1" type="ORF">SAMN04488041_103177</name>
</gene>
<accession>A0A1H2W7W5</accession>